<evidence type="ECO:0000256" key="2">
    <source>
        <dbReference type="SAM" id="MobiDB-lite"/>
    </source>
</evidence>
<dbReference type="Proteomes" id="UP000675881">
    <property type="component" value="Chromosome 4"/>
</dbReference>
<evidence type="ECO:0000313" key="4">
    <source>
        <dbReference type="Proteomes" id="UP000675881"/>
    </source>
</evidence>
<gene>
    <name evidence="3" type="ORF">LSAA_8340</name>
</gene>
<feature type="compositionally biased region" description="Low complexity" evidence="2">
    <location>
        <begin position="343"/>
        <end position="354"/>
    </location>
</feature>
<dbReference type="PRINTS" id="PR00401">
    <property type="entry name" value="SH2DOMAIN"/>
</dbReference>
<dbReference type="SUPFAM" id="SSF55550">
    <property type="entry name" value="SH2 domain"/>
    <property type="match status" value="1"/>
</dbReference>
<reference evidence="3" key="1">
    <citation type="submission" date="2021-02" db="EMBL/GenBank/DDBJ databases">
        <authorList>
            <person name="Bekaert M."/>
        </authorList>
    </citation>
    <scope>NUCLEOTIDE SEQUENCE</scope>
    <source>
        <strain evidence="3">IoA-00</strain>
    </source>
</reference>
<evidence type="ECO:0000256" key="1">
    <source>
        <dbReference type="ARBA" id="ARBA00022999"/>
    </source>
</evidence>
<feature type="region of interest" description="Disordered" evidence="2">
    <location>
        <begin position="324"/>
        <end position="354"/>
    </location>
</feature>
<dbReference type="Pfam" id="PF00017">
    <property type="entry name" value="SH2"/>
    <property type="match status" value="1"/>
</dbReference>
<dbReference type="Gene3D" id="3.30.505.10">
    <property type="entry name" value="SH2 domain"/>
    <property type="match status" value="1"/>
</dbReference>
<dbReference type="OrthoDB" id="5914531at2759"/>
<dbReference type="InterPro" id="IPR051846">
    <property type="entry name" value="SH2_domain_adapters"/>
</dbReference>
<dbReference type="PANTHER" id="PTHR15127">
    <property type="entry name" value="HEAVYWEIGHT, ISOFORM A"/>
    <property type="match status" value="1"/>
</dbReference>
<protein>
    <submittedName>
        <fullName evidence="3">(salmon louse) hypothetical protein</fullName>
    </submittedName>
</protein>
<sequence>MTRTITFHANLSAVLTNPTNSISKSAPSTPPTRAVEVNANPVPSILELPPQNSPPNTAPLPMKFSRLNQARSHESNSVHNMNNNCNINSPLGPSVSSIECRASSSPILRFPLSLSSRFRQRVLSKSASIESSSTDSSPQRVVKMQSRLMPTRKQVIRVHTHEDSSSSAMSSTESVTDASDIESVMVHNANNNLSRSSGNNKLSKKLQILSPISDKSQEQADENENVRGETEKCVNQNYNNRINDNYFRNNNASPHHDQYTTSQNLENVPWDMPKLRRRLLQKQNKEGLKSYSIQGSDSGISMTSTDLKDLLNVPWDMPKLRRKTSVAGDRPVSLPNDNAKILPPATTPSTSNPSIAFPPREEWKSNLNLEMQPTIQKSVKDSLCLEPPPGFEDEFYLTETTPQHLRKVREKFNSLTECSSTRPRPKMTLSFGVDPSKKTLMFSTNSPFDLIDCDEVNPNIPLNRQDWYHGGISKEDAEKTLKTLCEGSYLVRNLDYSSRQEYALSLKSSRGYIHMRIKRDPNSRDFSLSNFLKKFITIPQMIHHYTLNRLPIQGAEHMCLKKPVSIQLL</sequence>
<dbReference type="PANTHER" id="PTHR15127:SF32">
    <property type="entry name" value="HEAVYWEIGHT, ISOFORM A"/>
    <property type="match status" value="1"/>
</dbReference>
<dbReference type="GO" id="GO:0001784">
    <property type="term" value="F:phosphotyrosine residue binding"/>
    <property type="evidence" value="ECO:0007669"/>
    <property type="project" value="TreeGrafter"/>
</dbReference>
<dbReference type="InterPro" id="IPR000980">
    <property type="entry name" value="SH2"/>
</dbReference>
<keyword evidence="1" id="KW-0727">SH2 domain</keyword>
<proteinExistence type="predicted"/>
<evidence type="ECO:0000313" key="3">
    <source>
        <dbReference type="EMBL" id="CAF2910309.1"/>
    </source>
</evidence>
<dbReference type="AlphaFoldDB" id="A0A7R8CRT8"/>
<accession>A0A7R8CRT8</accession>
<dbReference type="EMBL" id="HG994583">
    <property type="protein sequence ID" value="CAF2910309.1"/>
    <property type="molecule type" value="Genomic_DNA"/>
</dbReference>
<dbReference type="PROSITE" id="PS50001">
    <property type="entry name" value="SH2"/>
    <property type="match status" value="1"/>
</dbReference>
<name>A0A7R8CRT8_LEPSM</name>
<dbReference type="SMART" id="SM00252">
    <property type="entry name" value="SH2"/>
    <property type="match status" value="1"/>
</dbReference>
<keyword evidence="4" id="KW-1185">Reference proteome</keyword>
<organism evidence="3 4">
    <name type="scientific">Lepeophtheirus salmonis</name>
    <name type="common">Salmon louse</name>
    <name type="synonym">Caligus salmonis</name>
    <dbReference type="NCBI Taxonomy" id="72036"/>
    <lineage>
        <taxon>Eukaryota</taxon>
        <taxon>Metazoa</taxon>
        <taxon>Ecdysozoa</taxon>
        <taxon>Arthropoda</taxon>
        <taxon>Crustacea</taxon>
        <taxon>Multicrustacea</taxon>
        <taxon>Hexanauplia</taxon>
        <taxon>Copepoda</taxon>
        <taxon>Siphonostomatoida</taxon>
        <taxon>Caligidae</taxon>
        <taxon>Lepeophtheirus</taxon>
    </lineage>
</organism>
<dbReference type="InterPro" id="IPR036860">
    <property type="entry name" value="SH2_dom_sf"/>
</dbReference>